<feature type="transmembrane region" description="Helical" evidence="1">
    <location>
        <begin position="44"/>
        <end position="65"/>
    </location>
</feature>
<dbReference type="RefSeq" id="WP_035250342.1">
    <property type="nucleotide sequence ID" value="NZ_ARXU01000017.1"/>
</dbReference>
<keyword evidence="3" id="KW-1185">Reference proteome</keyword>
<feature type="transmembrane region" description="Helical" evidence="1">
    <location>
        <begin position="18"/>
        <end position="38"/>
    </location>
</feature>
<sequence>MTDPLSQDDDSLRRRKRLAIGVALPVTGVIFAPLLWALYQDGSIFFFTLCALLWLGAGRFIYHLLAP</sequence>
<evidence type="ECO:0000313" key="2">
    <source>
        <dbReference type="EMBL" id="KGD59857.1"/>
    </source>
</evidence>
<reference evidence="2 3" key="1">
    <citation type="submission" date="2012-09" db="EMBL/GenBank/DDBJ databases">
        <title>Genome Sequence of alkane-degrading Bacterium Alcanivorax jadensis T9.</title>
        <authorList>
            <person name="Lai Q."/>
            <person name="Shao Z."/>
        </authorList>
    </citation>
    <scope>NUCLEOTIDE SEQUENCE [LARGE SCALE GENOMIC DNA]</scope>
    <source>
        <strain evidence="2 3">T9</strain>
    </source>
</reference>
<comment type="caution">
    <text evidence="2">The sequence shown here is derived from an EMBL/GenBank/DDBJ whole genome shotgun (WGS) entry which is preliminary data.</text>
</comment>
<evidence type="ECO:0000313" key="3">
    <source>
        <dbReference type="Proteomes" id="UP000029443"/>
    </source>
</evidence>
<organism evidence="2 3">
    <name type="scientific">Alcanivorax jadensis T9</name>
    <dbReference type="NCBI Taxonomy" id="1177181"/>
    <lineage>
        <taxon>Bacteria</taxon>
        <taxon>Pseudomonadati</taxon>
        <taxon>Pseudomonadota</taxon>
        <taxon>Gammaproteobacteria</taxon>
        <taxon>Oceanospirillales</taxon>
        <taxon>Alcanivoracaceae</taxon>
        <taxon>Alcanivorax</taxon>
    </lineage>
</organism>
<keyword evidence="1" id="KW-0472">Membrane</keyword>
<evidence type="ECO:0008006" key="4">
    <source>
        <dbReference type="Google" id="ProtNLM"/>
    </source>
</evidence>
<protein>
    <recommendedName>
        <fullName evidence="4">Diguanylate cyclase</fullName>
    </recommendedName>
</protein>
<proteinExistence type="predicted"/>
<accession>A0ABR4W9C0</accession>
<keyword evidence="1" id="KW-1133">Transmembrane helix</keyword>
<evidence type="ECO:0000256" key="1">
    <source>
        <dbReference type="SAM" id="Phobius"/>
    </source>
</evidence>
<dbReference type="Proteomes" id="UP000029443">
    <property type="component" value="Unassembled WGS sequence"/>
</dbReference>
<keyword evidence="1" id="KW-0812">Transmembrane</keyword>
<gene>
    <name evidence="2" type="ORF">T9A_03135</name>
</gene>
<dbReference type="EMBL" id="ARXU01000017">
    <property type="protein sequence ID" value="KGD59857.1"/>
    <property type="molecule type" value="Genomic_DNA"/>
</dbReference>
<name>A0ABR4W9C0_9GAMM</name>